<accession>A0A397T9D6</accession>
<keyword evidence="2" id="KW-1185">Reference proteome</keyword>
<reference evidence="1 2" key="1">
    <citation type="submission" date="2018-06" db="EMBL/GenBank/DDBJ databases">
        <title>Comparative genomics reveals the genomic features of Rhizophagus irregularis, R. cerebriforme, R. diaphanum and Gigaspora rosea, and their symbiotic lifestyle signature.</title>
        <authorList>
            <person name="Morin E."/>
            <person name="San Clemente H."/>
            <person name="Chen E.C.H."/>
            <person name="De La Providencia I."/>
            <person name="Hainaut M."/>
            <person name="Kuo A."/>
            <person name="Kohler A."/>
            <person name="Murat C."/>
            <person name="Tang N."/>
            <person name="Roy S."/>
            <person name="Loubradou J."/>
            <person name="Henrissat B."/>
            <person name="Grigoriev I.V."/>
            <person name="Corradi N."/>
            <person name="Roux C."/>
            <person name="Martin F.M."/>
        </authorList>
    </citation>
    <scope>NUCLEOTIDE SEQUENCE [LARGE SCALE GENOMIC DNA]</scope>
    <source>
        <strain evidence="1 2">DAOM 227022</strain>
    </source>
</reference>
<gene>
    <name evidence="1" type="ORF">C1645_734533</name>
</gene>
<comment type="caution">
    <text evidence="1">The sequence shown here is derived from an EMBL/GenBank/DDBJ whole genome shotgun (WGS) entry which is preliminary data.</text>
</comment>
<sequence length="128" mass="15117">MKCLLTFLFFSCKFSELFSPEWKGKQFSELFSPEWEGKRNVSNVSSFFLVLFAFELVHEIGNDQAFFQFRLGNLKHSNQMFLLFLFSSENSESEKKYLALESEMKINVLIEHFFFSFVDLALETETET</sequence>
<organism evidence="1 2">
    <name type="scientific">Glomus cerebriforme</name>
    <dbReference type="NCBI Taxonomy" id="658196"/>
    <lineage>
        <taxon>Eukaryota</taxon>
        <taxon>Fungi</taxon>
        <taxon>Fungi incertae sedis</taxon>
        <taxon>Mucoromycota</taxon>
        <taxon>Glomeromycotina</taxon>
        <taxon>Glomeromycetes</taxon>
        <taxon>Glomerales</taxon>
        <taxon>Glomeraceae</taxon>
        <taxon>Glomus</taxon>
    </lineage>
</organism>
<dbReference type="Proteomes" id="UP000265703">
    <property type="component" value="Unassembled WGS sequence"/>
</dbReference>
<evidence type="ECO:0000313" key="2">
    <source>
        <dbReference type="Proteomes" id="UP000265703"/>
    </source>
</evidence>
<proteinExistence type="predicted"/>
<name>A0A397T9D6_9GLOM</name>
<dbReference type="EMBL" id="QKYT01000073">
    <property type="protein sequence ID" value="RIA94838.1"/>
    <property type="molecule type" value="Genomic_DNA"/>
</dbReference>
<protein>
    <submittedName>
        <fullName evidence="1">Uncharacterized protein</fullName>
    </submittedName>
</protein>
<dbReference type="AlphaFoldDB" id="A0A397T9D6"/>
<evidence type="ECO:0000313" key="1">
    <source>
        <dbReference type="EMBL" id="RIA94838.1"/>
    </source>
</evidence>